<organism evidence="9 10">
    <name type="scientific">Phytoactinopolyspora mesophila</name>
    <dbReference type="NCBI Taxonomy" id="2650750"/>
    <lineage>
        <taxon>Bacteria</taxon>
        <taxon>Bacillati</taxon>
        <taxon>Actinomycetota</taxon>
        <taxon>Actinomycetes</taxon>
        <taxon>Jiangellales</taxon>
        <taxon>Jiangellaceae</taxon>
        <taxon>Phytoactinopolyspora</taxon>
    </lineage>
</organism>
<comment type="similarity">
    <text evidence="7">Belongs to the binding-protein-dependent transport system permease family.</text>
</comment>
<evidence type="ECO:0000256" key="6">
    <source>
        <dbReference type="ARBA" id="ARBA00023136"/>
    </source>
</evidence>
<dbReference type="SUPFAM" id="SSF160964">
    <property type="entry name" value="MalF N-terminal region-like"/>
    <property type="match status" value="1"/>
</dbReference>
<evidence type="ECO:0000256" key="4">
    <source>
        <dbReference type="ARBA" id="ARBA00022692"/>
    </source>
</evidence>
<evidence type="ECO:0000313" key="9">
    <source>
        <dbReference type="EMBL" id="NDL59868.1"/>
    </source>
</evidence>
<comment type="subcellular location">
    <subcellularLocation>
        <location evidence="1 7">Cell membrane</location>
        <topology evidence="1 7">Multi-pass membrane protein</topology>
    </subcellularLocation>
</comment>
<dbReference type="EMBL" id="WLZY01000009">
    <property type="protein sequence ID" value="NDL59868.1"/>
    <property type="molecule type" value="Genomic_DNA"/>
</dbReference>
<feature type="transmembrane region" description="Helical" evidence="7">
    <location>
        <begin position="220"/>
        <end position="238"/>
    </location>
</feature>
<dbReference type="Pfam" id="PF00528">
    <property type="entry name" value="BPD_transp_1"/>
    <property type="match status" value="1"/>
</dbReference>
<evidence type="ECO:0000313" key="10">
    <source>
        <dbReference type="Proteomes" id="UP000460435"/>
    </source>
</evidence>
<dbReference type="Proteomes" id="UP000460435">
    <property type="component" value="Unassembled WGS sequence"/>
</dbReference>
<evidence type="ECO:0000256" key="1">
    <source>
        <dbReference type="ARBA" id="ARBA00004651"/>
    </source>
</evidence>
<name>A0A7K3MBV1_9ACTN</name>
<keyword evidence="5 7" id="KW-1133">Transmembrane helix</keyword>
<protein>
    <submittedName>
        <fullName evidence="9">ABC transporter permease subunit</fullName>
    </submittedName>
</protein>
<feature type="transmembrane region" description="Helical" evidence="7">
    <location>
        <begin position="123"/>
        <end position="144"/>
    </location>
</feature>
<evidence type="ECO:0000256" key="5">
    <source>
        <dbReference type="ARBA" id="ARBA00022989"/>
    </source>
</evidence>
<dbReference type="PANTHER" id="PTHR30193">
    <property type="entry name" value="ABC TRANSPORTER PERMEASE PROTEIN"/>
    <property type="match status" value="1"/>
</dbReference>
<dbReference type="InterPro" id="IPR000515">
    <property type="entry name" value="MetI-like"/>
</dbReference>
<evidence type="ECO:0000256" key="3">
    <source>
        <dbReference type="ARBA" id="ARBA00022475"/>
    </source>
</evidence>
<feature type="transmembrane region" description="Helical" evidence="7">
    <location>
        <begin position="279"/>
        <end position="301"/>
    </location>
</feature>
<sequence length="307" mass="34245">MVAITARDEKAARGPGKRRWLKSDKAVIAYVFILPYVVLFLAFKIIPAIFGVGLSFTNWRPTGGADFVGMDNFSRLFSDPIFWGALRVTLVYAVIAIPMSITVSLFMAVLCDRTLRGMGIYRSIFFLPVVTSSVISGIIWVWIFGQQGPLNWLIGLVGAGPLGWLQSDLLVLPSLAMVSAWSNFGYNMLILLAGMLAIPKDYYEASSLDGANWFQRFRHVTIPLLKPALFFVLILEIIKSFQVFDTIYVMTGGGPVRSSYTLTYMIYDQGFGYFDFGYASAAGVVLLVITLTVSLVQRWLFDKENKK</sequence>
<dbReference type="GO" id="GO:0055085">
    <property type="term" value="P:transmembrane transport"/>
    <property type="evidence" value="ECO:0007669"/>
    <property type="project" value="InterPro"/>
</dbReference>
<feature type="transmembrane region" description="Helical" evidence="7">
    <location>
        <begin position="90"/>
        <end position="111"/>
    </location>
</feature>
<keyword evidence="4 7" id="KW-0812">Transmembrane</keyword>
<evidence type="ECO:0000259" key="8">
    <source>
        <dbReference type="PROSITE" id="PS50928"/>
    </source>
</evidence>
<dbReference type="CDD" id="cd06261">
    <property type="entry name" value="TM_PBP2"/>
    <property type="match status" value="1"/>
</dbReference>
<keyword evidence="2 7" id="KW-0813">Transport</keyword>
<dbReference type="InterPro" id="IPR035906">
    <property type="entry name" value="MetI-like_sf"/>
</dbReference>
<keyword evidence="10" id="KW-1185">Reference proteome</keyword>
<dbReference type="SUPFAM" id="SSF161098">
    <property type="entry name" value="MetI-like"/>
    <property type="match status" value="1"/>
</dbReference>
<evidence type="ECO:0000256" key="2">
    <source>
        <dbReference type="ARBA" id="ARBA00022448"/>
    </source>
</evidence>
<reference evidence="9 10" key="1">
    <citation type="submission" date="2019-11" db="EMBL/GenBank/DDBJ databases">
        <authorList>
            <person name="Li X.-J."/>
            <person name="Feng X.-M."/>
        </authorList>
    </citation>
    <scope>NUCLEOTIDE SEQUENCE [LARGE SCALE GENOMIC DNA]</scope>
    <source>
        <strain evidence="9 10">XMNu-373</strain>
    </source>
</reference>
<dbReference type="PROSITE" id="PS50928">
    <property type="entry name" value="ABC_TM1"/>
    <property type="match status" value="1"/>
</dbReference>
<dbReference type="InterPro" id="IPR051393">
    <property type="entry name" value="ABC_transporter_permease"/>
</dbReference>
<feature type="transmembrane region" description="Helical" evidence="7">
    <location>
        <begin position="184"/>
        <end position="200"/>
    </location>
</feature>
<dbReference type="PANTHER" id="PTHR30193:SF37">
    <property type="entry name" value="INNER MEMBRANE ABC TRANSPORTER PERMEASE PROTEIN YCJO"/>
    <property type="match status" value="1"/>
</dbReference>
<comment type="caution">
    <text evidence="9">The sequence shown here is derived from an EMBL/GenBank/DDBJ whole genome shotgun (WGS) entry which is preliminary data.</text>
</comment>
<evidence type="ECO:0000256" key="7">
    <source>
        <dbReference type="RuleBase" id="RU363032"/>
    </source>
</evidence>
<feature type="transmembrane region" description="Helical" evidence="7">
    <location>
        <begin position="27"/>
        <end position="50"/>
    </location>
</feature>
<dbReference type="Gene3D" id="1.10.3720.10">
    <property type="entry name" value="MetI-like"/>
    <property type="match status" value="1"/>
</dbReference>
<proteinExistence type="inferred from homology"/>
<keyword evidence="3" id="KW-1003">Cell membrane</keyword>
<keyword evidence="6 7" id="KW-0472">Membrane</keyword>
<feature type="domain" description="ABC transmembrane type-1" evidence="8">
    <location>
        <begin position="86"/>
        <end position="297"/>
    </location>
</feature>
<dbReference type="AlphaFoldDB" id="A0A7K3MBV1"/>
<dbReference type="GO" id="GO:0005886">
    <property type="term" value="C:plasma membrane"/>
    <property type="evidence" value="ECO:0007669"/>
    <property type="project" value="UniProtKB-SubCell"/>
</dbReference>
<gene>
    <name evidence="9" type="ORF">F7O44_22595</name>
</gene>
<accession>A0A7K3MBV1</accession>